<protein>
    <submittedName>
        <fullName evidence="2">Peptidase M23</fullName>
    </submittedName>
</protein>
<dbReference type="InterPro" id="IPR016047">
    <property type="entry name" value="M23ase_b-sheet_dom"/>
</dbReference>
<dbReference type="EMBL" id="CP003221">
    <property type="protein sequence ID" value="EGJ51269.1"/>
    <property type="molecule type" value="Genomic_DNA"/>
</dbReference>
<reference evidence="2 3" key="1">
    <citation type="journal article" date="2011" name="J. Bacteriol.">
        <title>Genome sequence of the mercury-methylating and pleomorphic Desulfovibrio africanus Strain Walvis Bay.</title>
        <authorList>
            <person name="Brown S.D."/>
            <person name="Wall J.D."/>
            <person name="Kucken A.M."/>
            <person name="Gilmour C.C."/>
            <person name="Podar M."/>
            <person name="Brandt C.C."/>
            <person name="Teshima H."/>
            <person name="Detter J.C."/>
            <person name="Han C.S."/>
            <person name="Land M.L."/>
            <person name="Lucas S."/>
            <person name="Han J."/>
            <person name="Pennacchio L."/>
            <person name="Nolan M."/>
            <person name="Pitluck S."/>
            <person name="Woyke T."/>
            <person name="Goodwin L."/>
            <person name="Palumbo A.V."/>
            <person name="Elias D.A."/>
        </authorList>
    </citation>
    <scope>NUCLEOTIDE SEQUENCE [LARGE SCALE GENOMIC DNA]</scope>
    <source>
        <strain evidence="2 3">Walvis Bay</strain>
    </source>
</reference>
<keyword evidence="3" id="KW-1185">Reference proteome</keyword>
<dbReference type="Proteomes" id="UP000007844">
    <property type="component" value="Chromosome"/>
</dbReference>
<dbReference type="CDD" id="cd12797">
    <property type="entry name" value="M23_peptidase"/>
    <property type="match status" value="1"/>
</dbReference>
<dbReference type="PANTHER" id="PTHR21666:SF270">
    <property type="entry name" value="MUREIN HYDROLASE ACTIVATOR ENVC"/>
    <property type="match status" value="1"/>
</dbReference>
<dbReference type="PANTHER" id="PTHR21666">
    <property type="entry name" value="PEPTIDASE-RELATED"/>
    <property type="match status" value="1"/>
</dbReference>
<dbReference type="RefSeq" id="WP_014260925.1">
    <property type="nucleotide sequence ID" value="NC_016629.1"/>
</dbReference>
<evidence type="ECO:0000313" key="2">
    <source>
        <dbReference type="EMBL" id="EGJ51269.1"/>
    </source>
</evidence>
<evidence type="ECO:0000259" key="1">
    <source>
        <dbReference type="Pfam" id="PF01551"/>
    </source>
</evidence>
<gene>
    <name evidence="2" type="ORF">Desaf_2967</name>
</gene>
<evidence type="ECO:0000313" key="3">
    <source>
        <dbReference type="Proteomes" id="UP000007844"/>
    </source>
</evidence>
<dbReference type="Gene3D" id="2.70.70.10">
    <property type="entry name" value="Glucose Permease (Domain IIA)"/>
    <property type="match status" value="1"/>
</dbReference>
<dbReference type="Pfam" id="PF01551">
    <property type="entry name" value="Peptidase_M23"/>
    <property type="match status" value="1"/>
</dbReference>
<dbReference type="InterPro" id="IPR050570">
    <property type="entry name" value="Cell_wall_metabolism_enzyme"/>
</dbReference>
<organism evidence="2 3">
    <name type="scientific">Desulfocurvibacter africanus subsp. africanus str. Walvis Bay</name>
    <dbReference type="NCBI Taxonomy" id="690850"/>
    <lineage>
        <taxon>Bacteria</taxon>
        <taxon>Pseudomonadati</taxon>
        <taxon>Thermodesulfobacteriota</taxon>
        <taxon>Desulfovibrionia</taxon>
        <taxon>Desulfovibrionales</taxon>
        <taxon>Desulfovibrionaceae</taxon>
        <taxon>Desulfocurvibacter</taxon>
    </lineage>
</organism>
<dbReference type="eggNOG" id="COG0739">
    <property type="taxonomic scope" value="Bacteria"/>
</dbReference>
<name>F3Z260_DESAF</name>
<dbReference type="GO" id="GO:0004222">
    <property type="term" value="F:metalloendopeptidase activity"/>
    <property type="evidence" value="ECO:0007669"/>
    <property type="project" value="TreeGrafter"/>
</dbReference>
<dbReference type="KEGG" id="daf:Desaf_2967"/>
<dbReference type="STRING" id="690850.Desaf_2967"/>
<dbReference type="SUPFAM" id="SSF51261">
    <property type="entry name" value="Duplicated hybrid motif"/>
    <property type="match status" value="1"/>
</dbReference>
<dbReference type="AlphaFoldDB" id="F3Z260"/>
<dbReference type="HOGENOM" id="CLU_029425_5_1_7"/>
<proteinExistence type="predicted"/>
<dbReference type="InterPro" id="IPR011055">
    <property type="entry name" value="Dup_hybrid_motif"/>
</dbReference>
<feature type="domain" description="M23ase beta-sheet core" evidence="1">
    <location>
        <begin position="198"/>
        <end position="292"/>
    </location>
</feature>
<sequence precursor="true">MSFYYMRIIILQSVVRVLLGTIACFLMVGAALAAPFDIEVPEQTYRGEPFLVSVSSPLPMENVAVAWLGKEVPAIVRREGDAYKAVVLLGTDVKRKYKPMEPIAIRISLDGQKSSISREIRVSEKTYPVQRLSVDPNMVQPPKKYWPRIEEESRIVGKALATITAERFWNLPMIRPTPGRISSIYGLRRVFNGQPRTPHRGLDIAAPQGELVLAVDEGLVVLTGDHYYAGQSVYLDHGQGVISAYLHLSKTTVKPGQVVSRGETIGQVGSTGRVTGPHLHFGLYVLGQAVDPEPLLSGVN</sequence>
<accession>F3Z260</accession>